<dbReference type="InParanoid" id="M4C1J7"/>
<evidence type="ECO:0000256" key="1">
    <source>
        <dbReference type="SAM" id="MobiDB-lite"/>
    </source>
</evidence>
<protein>
    <submittedName>
        <fullName evidence="2">Uncharacterized protein</fullName>
    </submittedName>
</protein>
<sequence length="109" mass="12100">MRDYSCLIQFFCLSVCLSVPCRHAMTFVHPEHRLSAYALYDIGVLLPRLHHLLLAGLVCLARLFGHHGGHFAEGTWNRISSPGADRALKSQETPGTRPITPDGPLTHLD</sequence>
<organism evidence="2 3">
    <name type="scientific">Hyaloperonospora arabidopsidis (strain Emoy2)</name>
    <name type="common">Downy mildew agent</name>
    <name type="synonym">Peronospora arabidopsidis</name>
    <dbReference type="NCBI Taxonomy" id="559515"/>
    <lineage>
        <taxon>Eukaryota</taxon>
        <taxon>Sar</taxon>
        <taxon>Stramenopiles</taxon>
        <taxon>Oomycota</taxon>
        <taxon>Peronosporomycetes</taxon>
        <taxon>Peronosporales</taxon>
        <taxon>Peronosporaceae</taxon>
        <taxon>Hyaloperonospora</taxon>
    </lineage>
</organism>
<reference evidence="2" key="2">
    <citation type="submission" date="2015-06" db="UniProtKB">
        <authorList>
            <consortium name="EnsemblProtists"/>
        </authorList>
    </citation>
    <scope>IDENTIFICATION</scope>
    <source>
        <strain evidence="2">Emoy2</strain>
    </source>
</reference>
<feature type="region of interest" description="Disordered" evidence="1">
    <location>
        <begin position="83"/>
        <end position="109"/>
    </location>
</feature>
<dbReference type="AlphaFoldDB" id="M4C1J7"/>
<evidence type="ECO:0000313" key="2">
    <source>
        <dbReference type="EnsemblProtists" id="HpaP812947"/>
    </source>
</evidence>
<dbReference type="VEuPathDB" id="FungiDB:HpaG812947"/>
<reference evidence="3" key="1">
    <citation type="journal article" date="2010" name="Science">
        <title>Signatures of adaptation to obligate biotrophy in the Hyaloperonospora arabidopsidis genome.</title>
        <authorList>
            <person name="Baxter L."/>
            <person name="Tripathy S."/>
            <person name="Ishaque N."/>
            <person name="Boot N."/>
            <person name="Cabral A."/>
            <person name="Kemen E."/>
            <person name="Thines M."/>
            <person name="Ah-Fong A."/>
            <person name="Anderson R."/>
            <person name="Badejoko W."/>
            <person name="Bittner-Eddy P."/>
            <person name="Boore J.L."/>
            <person name="Chibucos M.C."/>
            <person name="Coates M."/>
            <person name="Dehal P."/>
            <person name="Delehaunty K."/>
            <person name="Dong S."/>
            <person name="Downton P."/>
            <person name="Dumas B."/>
            <person name="Fabro G."/>
            <person name="Fronick C."/>
            <person name="Fuerstenberg S.I."/>
            <person name="Fulton L."/>
            <person name="Gaulin E."/>
            <person name="Govers F."/>
            <person name="Hughes L."/>
            <person name="Humphray S."/>
            <person name="Jiang R.H."/>
            <person name="Judelson H."/>
            <person name="Kamoun S."/>
            <person name="Kyung K."/>
            <person name="Meijer H."/>
            <person name="Minx P."/>
            <person name="Morris P."/>
            <person name="Nelson J."/>
            <person name="Phuntumart V."/>
            <person name="Qutob D."/>
            <person name="Rehmany A."/>
            <person name="Rougon-Cardoso A."/>
            <person name="Ryden P."/>
            <person name="Torto-Alalibo T."/>
            <person name="Studholme D."/>
            <person name="Wang Y."/>
            <person name="Win J."/>
            <person name="Wood J."/>
            <person name="Clifton S.W."/>
            <person name="Rogers J."/>
            <person name="Van den Ackerveken G."/>
            <person name="Jones J.D."/>
            <person name="McDowell J.M."/>
            <person name="Beynon J."/>
            <person name="Tyler B.M."/>
        </authorList>
    </citation>
    <scope>NUCLEOTIDE SEQUENCE [LARGE SCALE GENOMIC DNA]</scope>
    <source>
        <strain evidence="3">Emoy2</strain>
    </source>
</reference>
<accession>M4C1J7</accession>
<proteinExistence type="predicted"/>
<name>M4C1J7_HYAAE</name>
<keyword evidence="3" id="KW-1185">Reference proteome</keyword>
<dbReference type="Proteomes" id="UP000011713">
    <property type="component" value="Unassembled WGS sequence"/>
</dbReference>
<dbReference type="EnsemblProtists" id="HpaT812947">
    <property type="protein sequence ID" value="HpaP812947"/>
    <property type="gene ID" value="HpaG812947"/>
</dbReference>
<dbReference type="EMBL" id="JH598098">
    <property type="status" value="NOT_ANNOTATED_CDS"/>
    <property type="molecule type" value="Genomic_DNA"/>
</dbReference>
<evidence type="ECO:0000313" key="3">
    <source>
        <dbReference type="Proteomes" id="UP000011713"/>
    </source>
</evidence>
<dbReference type="HOGENOM" id="CLU_174374_0_0_1"/>